<name>A0A6A6NYR5_9PEZI</name>
<keyword evidence="2" id="KW-1185">Reference proteome</keyword>
<proteinExistence type="predicted"/>
<sequence length="612" mass="69014">MEDLDLMSRDPEDGHPLPELVGSDTWIRLIAETADTLQKSSGVEQDMLLRLVSLGQRRGKELLSSPPPLFGLTHLPTLLAVLKGPKERILLMRRVAARFARSRGLNPEGLRIRYKLVESRSSAFHDFKETKPFEYCPALPIARNSVERTHDGSPVKTGFGVDHGESHEQTSIDLDTAQSEIEQANANQDWYFCEGSIPHCALLVNDCFLEEKRCLVRYAESAHYSDVQWAIDSNALSPVRFISVLSGVVCWDEQMEAWRPQLDAALSNGDYRTSMRALLNIARSYRGLGNCTISLQAATKRLSDWTWNTNGEESPKQAPIGDKWCLFKDNCALKHNDSSNKYLTKMLLQRLPPFSMSRWNMFALLASMESGCLDVHPESLMDVMAMATGDSIYLTASLLLDPGEFRDVDDSAIRRIRGNIGKAGIAMLIAPEDPMRKRPDQADWKVINHSKFDGKLEDSFKGTSLHLSFTDFKTAIPTDTYGFRDTEMYYMEAVVSVFDRDKWVADLDVLSALPPHIYLGRTAYPCEHCTPSDATRFEATAVDNWDEFIDKPSSLFVFRDRGNWIARLAAATISANRGDETIVIPSDYPICWECLREKFQLTDDEEKPALIC</sequence>
<protein>
    <submittedName>
        <fullName evidence="1">Uncharacterized protein</fullName>
    </submittedName>
</protein>
<evidence type="ECO:0000313" key="2">
    <source>
        <dbReference type="Proteomes" id="UP000799766"/>
    </source>
</evidence>
<reference evidence="1" key="1">
    <citation type="journal article" date="2020" name="Stud. Mycol.">
        <title>101 Dothideomycetes genomes: a test case for predicting lifestyles and emergence of pathogens.</title>
        <authorList>
            <person name="Haridas S."/>
            <person name="Albert R."/>
            <person name="Binder M."/>
            <person name="Bloem J."/>
            <person name="Labutti K."/>
            <person name="Salamov A."/>
            <person name="Andreopoulos B."/>
            <person name="Baker S."/>
            <person name="Barry K."/>
            <person name="Bills G."/>
            <person name="Bluhm B."/>
            <person name="Cannon C."/>
            <person name="Castanera R."/>
            <person name="Culley D."/>
            <person name="Daum C."/>
            <person name="Ezra D."/>
            <person name="Gonzalez J."/>
            <person name="Henrissat B."/>
            <person name="Kuo A."/>
            <person name="Liang C."/>
            <person name="Lipzen A."/>
            <person name="Lutzoni F."/>
            <person name="Magnuson J."/>
            <person name="Mondo S."/>
            <person name="Nolan M."/>
            <person name="Ohm R."/>
            <person name="Pangilinan J."/>
            <person name="Park H.-J."/>
            <person name="Ramirez L."/>
            <person name="Alfaro M."/>
            <person name="Sun H."/>
            <person name="Tritt A."/>
            <person name="Yoshinaga Y."/>
            <person name="Zwiers L.-H."/>
            <person name="Turgeon B."/>
            <person name="Goodwin S."/>
            <person name="Spatafora J."/>
            <person name="Crous P."/>
            <person name="Grigoriev I."/>
        </authorList>
    </citation>
    <scope>NUCLEOTIDE SEQUENCE</scope>
    <source>
        <strain evidence="1">ATCC 16933</strain>
    </source>
</reference>
<dbReference type="AlphaFoldDB" id="A0A6A6NYR5"/>
<accession>A0A6A6NYR5</accession>
<dbReference type="EMBL" id="MU001682">
    <property type="protein sequence ID" value="KAF2456674.1"/>
    <property type="molecule type" value="Genomic_DNA"/>
</dbReference>
<dbReference type="OrthoDB" id="5354164at2759"/>
<gene>
    <name evidence="1" type="ORF">BDY21DRAFT_40543</name>
</gene>
<dbReference type="Proteomes" id="UP000799766">
    <property type="component" value="Unassembled WGS sequence"/>
</dbReference>
<organism evidence="1 2">
    <name type="scientific">Lineolata rhizophorae</name>
    <dbReference type="NCBI Taxonomy" id="578093"/>
    <lineage>
        <taxon>Eukaryota</taxon>
        <taxon>Fungi</taxon>
        <taxon>Dikarya</taxon>
        <taxon>Ascomycota</taxon>
        <taxon>Pezizomycotina</taxon>
        <taxon>Dothideomycetes</taxon>
        <taxon>Dothideomycetes incertae sedis</taxon>
        <taxon>Lineolatales</taxon>
        <taxon>Lineolataceae</taxon>
        <taxon>Lineolata</taxon>
    </lineage>
</organism>
<evidence type="ECO:0000313" key="1">
    <source>
        <dbReference type="EMBL" id="KAF2456674.1"/>
    </source>
</evidence>